<dbReference type="InterPro" id="IPR005119">
    <property type="entry name" value="LysR_subst-bd"/>
</dbReference>
<feature type="domain" description="HTH lysR-type" evidence="5">
    <location>
        <begin position="1"/>
        <end position="58"/>
    </location>
</feature>
<protein>
    <submittedName>
        <fullName evidence="6">DNA-binding transcriptional regulator, LysR family</fullName>
    </submittedName>
</protein>
<dbReference type="Gene3D" id="1.10.10.10">
    <property type="entry name" value="Winged helix-like DNA-binding domain superfamily/Winged helix DNA-binding domain"/>
    <property type="match status" value="1"/>
</dbReference>
<dbReference type="PRINTS" id="PR00039">
    <property type="entry name" value="HTHLYSR"/>
</dbReference>
<dbReference type="InterPro" id="IPR000847">
    <property type="entry name" value="LysR_HTH_N"/>
</dbReference>
<dbReference type="OrthoDB" id="119203at2"/>
<keyword evidence="4" id="KW-0804">Transcription</keyword>
<dbReference type="GO" id="GO:0032993">
    <property type="term" value="C:protein-DNA complex"/>
    <property type="evidence" value="ECO:0007669"/>
    <property type="project" value="TreeGrafter"/>
</dbReference>
<dbReference type="STRING" id="1121322.SAMN02745136_02761"/>
<reference evidence="6 7" key="1">
    <citation type="submission" date="2016-11" db="EMBL/GenBank/DDBJ databases">
        <authorList>
            <person name="Jaros S."/>
            <person name="Januszkiewicz K."/>
            <person name="Wedrychowicz H."/>
        </authorList>
    </citation>
    <scope>NUCLEOTIDE SEQUENCE [LARGE SCALE GENOMIC DNA]</scope>
    <source>
        <strain evidence="6 7">DSM 15929</strain>
    </source>
</reference>
<proteinExistence type="inferred from homology"/>
<dbReference type="PANTHER" id="PTHR30346">
    <property type="entry name" value="TRANSCRIPTIONAL DUAL REGULATOR HCAR-RELATED"/>
    <property type="match status" value="1"/>
</dbReference>
<name>A0A1M6TDQ2_9FIRM</name>
<dbReference type="GO" id="GO:0003700">
    <property type="term" value="F:DNA-binding transcription factor activity"/>
    <property type="evidence" value="ECO:0007669"/>
    <property type="project" value="InterPro"/>
</dbReference>
<evidence type="ECO:0000256" key="3">
    <source>
        <dbReference type="ARBA" id="ARBA00023125"/>
    </source>
</evidence>
<keyword evidence="2" id="KW-0805">Transcription regulation</keyword>
<accession>A0A1M6TDQ2</accession>
<dbReference type="SUPFAM" id="SSF53850">
    <property type="entry name" value="Periplasmic binding protein-like II"/>
    <property type="match status" value="1"/>
</dbReference>
<dbReference type="RefSeq" id="WP_073276871.1">
    <property type="nucleotide sequence ID" value="NZ_FRAC01000013.1"/>
</dbReference>
<dbReference type="CDD" id="cd05466">
    <property type="entry name" value="PBP2_LTTR_substrate"/>
    <property type="match status" value="1"/>
</dbReference>
<dbReference type="SUPFAM" id="SSF46785">
    <property type="entry name" value="Winged helix' DNA-binding domain"/>
    <property type="match status" value="1"/>
</dbReference>
<dbReference type="FunFam" id="1.10.10.10:FF:000001">
    <property type="entry name" value="LysR family transcriptional regulator"/>
    <property type="match status" value="1"/>
</dbReference>
<dbReference type="PANTHER" id="PTHR30346:SF28">
    <property type="entry name" value="HTH-TYPE TRANSCRIPTIONAL REGULATOR CYNR"/>
    <property type="match status" value="1"/>
</dbReference>
<dbReference type="InterPro" id="IPR036388">
    <property type="entry name" value="WH-like_DNA-bd_sf"/>
</dbReference>
<dbReference type="InterPro" id="IPR036390">
    <property type="entry name" value="WH_DNA-bd_sf"/>
</dbReference>
<dbReference type="Pfam" id="PF00126">
    <property type="entry name" value="HTH_1"/>
    <property type="match status" value="1"/>
</dbReference>
<evidence type="ECO:0000259" key="5">
    <source>
        <dbReference type="PROSITE" id="PS50931"/>
    </source>
</evidence>
<evidence type="ECO:0000256" key="2">
    <source>
        <dbReference type="ARBA" id="ARBA00023015"/>
    </source>
</evidence>
<sequence length="291" mass="33310">MTFKQLQFFRKAAEYENISKAAKELFVAQPALSKAIKDLEEELGFPLFDRNGKKIFLNQNGQILFKHVQLIQNNLLQLEHELAEANTQSAYSAAISIRVASKLLPDILRTFYLRYPDYNLKIYQLGQNPSSLQPFDVVLDSSPCSSSPAMECVQLLEEKILLALPPSHPLAEKEELQLSDLRGYPCSLLNDSCSLGRLLHSKLEAARFQPNIIFESDNPHMIRDFLGLNLTCSFVPEKTWNIKKDFPQLILREVKDFSCSREIFLSFLQKDYAVLAAREFTAHVKDYFKSL</sequence>
<dbReference type="EMBL" id="FRAC01000013">
    <property type="protein sequence ID" value="SHK55162.1"/>
    <property type="molecule type" value="Genomic_DNA"/>
</dbReference>
<dbReference type="Proteomes" id="UP000184386">
    <property type="component" value="Unassembled WGS sequence"/>
</dbReference>
<dbReference type="Gene3D" id="3.40.190.290">
    <property type="match status" value="1"/>
</dbReference>
<dbReference type="GO" id="GO:0003677">
    <property type="term" value="F:DNA binding"/>
    <property type="evidence" value="ECO:0007669"/>
    <property type="project" value="UniProtKB-KW"/>
</dbReference>
<evidence type="ECO:0000313" key="6">
    <source>
        <dbReference type="EMBL" id="SHK55162.1"/>
    </source>
</evidence>
<evidence type="ECO:0000313" key="7">
    <source>
        <dbReference type="Proteomes" id="UP000184386"/>
    </source>
</evidence>
<dbReference type="PROSITE" id="PS50931">
    <property type="entry name" value="HTH_LYSR"/>
    <property type="match status" value="1"/>
</dbReference>
<comment type="similarity">
    <text evidence="1">Belongs to the LysR transcriptional regulatory family.</text>
</comment>
<keyword evidence="3 6" id="KW-0238">DNA-binding</keyword>
<dbReference type="AlphaFoldDB" id="A0A1M6TDQ2"/>
<dbReference type="Pfam" id="PF03466">
    <property type="entry name" value="LysR_substrate"/>
    <property type="match status" value="1"/>
</dbReference>
<keyword evidence="7" id="KW-1185">Reference proteome</keyword>
<evidence type="ECO:0000256" key="1">
    <source>
        <dbReference type="ARBA" id="ARBA00009437"/>
    </source>
</evidence>
<organism evidence="6 7">
    <name type="scientific">Anaerocolumna jejuensis DSM 15929</name>
    <dbReference type="NCBI Taxonomy" id="1121322"/>
    <lineage>
        <taxon>Bacteria</taxon>
        <taxon>Bacillati</taxon>
        <taxon>Bacillota</taxon>
        <taxon>Clostridia</taxon>
        <taxon>Lachnospirales</taxon>
        <taxon>Lachnospiraceae</taxon>
        <taxon>Anaerocolumna</taxon>
    </lineage>
</organism>
<gene>
    <name evidence="6" type="ORF">SAMN02745136_02761</name>
</gene>
<evidence type="ECO:0000256" key="4">
    <source>
        <dbReference type="ARBA" id="ARBA00023163"/>
    </source>
</evidence>